<proteinExistence type="predicted"/>
<name>A0ABQ9K5T6_9CUCU</name>
<evidence type="ECO:0000313" key="2">
    <source>
        <dbReference type="EMBL" id="KAJ8985960.1"/>
    </source>
</evidence>
<accession>A0ABQ9K5T6</accession>
<keyword evidence="3" id="KW-1185">Reference proteome</keyword>
<protein>
    <submittedName>
        <fullName evidence="2">Uncharacterized protein</fullName>
    </submittedName>
</protein>
<dbReference type="Proteomes" id="UP001162164">
    <property type="component" value="Unassembled WGS sequence"/>
</dbReference>
<evidence type="ECO:0000313" key="3">
    <source>
        <dbReference type="Proteomes" id="UP001162164"/>
    </source>
</evidence>
<feature type="region of interest" description="Disordered" evidence="1">
    <location>
        <begin position="41"/>
        <end position="64"/>
    </location>
</feature>
<organism evidence="2 3">
    <name type="scientific">Molorchus minor</name>
    <dbReference type="NCBI Taxonomy" id="1323400"/>
    <lineage>
        <taxon>Eukaryota</taxon>
        <taxon>Metazoa</taxon>
        <taxon>Ecdysozoa</taxon>
        <taxon>Arthropoda</taxon>
        <taxon>Hexapoda</taxon>
        <taxon>Insecta</taxon>
        <taxon>Pterygota</taxon>
        <taxon>Neoptera</taxon>
        <taxon>Endopterygota</taxon>
        <taxon>Coleoptera</taxon>
        <taxon>Polyphaga</taxon>
        <taxon>Cucujiformia</taxon>
        <taxon>Chrysomeloidea</taxon>
        <taxon>Cerambycidae</taxon>
        <taxon>Lamiinae</taxon>
        <taxon>Monochamini</taxon>
        <taxon>Molorchus</taxon>
    </lineage>
</organism>
<dbReference type="EMBL" id="JAPWTJ010000005">
    <property type="protein sequence ID" value="KAJ8985960.1"/>
    <property type="molecule type" value="Genomic_DNA"/>
</dbReference>
<feature type="compositionally biased region" description="Basic and acidic residues" evidence="1">
    <location>
        <begin position="41"/>
        <end position="53"/>
    </location>
</feature>
<sequence length="64" mass="7056">MDRAELKGSPVWLMVVLGMSSDVDDDLHGLRGAECGHIGEGTRHIGCEKKDGQVNRSNRYMGNR</sequence>
<gene>
    <name evidence="2" type="ORF">NQ317_010718</name>
</gene>
<evidence type="ECO:0000256" key="1">
    <source>
        <dbReference type="SAM" id="MobiDB-lite"/>
    </source>
</evidence>
<comment type="caution">
    <text evidence="2">The sequence shown here is derived from an EMBL/GenBank/DDBJ whole genome shotgun (WGS) entry which is preliminary data.</text>
</comment>
<reference evidence="2" key="1">
    <citation type="journal article" date="2023" name="Insect Mol. Biol.">
        <title>Genome sequencing provides insights into the evolution of gene families encoding plant cell wall-degrading enzymes in longhorned beetles.</title>
        <authorList>
            <person name="Shin N.R."/>
            <person name="Okamura Y."/>
            <person name="Kirsch R."/>
            <person name="Pauchet Y."/>
        </authorList>
    </citation>
    <scope>NUCLEOTIDE SEQUENCE</scope>
    <source>
        <strain evidence="2">MMC_N1</strain>
    </source>
</reference>
<feature type="compositionally biased region" description="Polar residues" evidence="1">
    <location>
        <begin position="54"/>
        <end position="64"/>
    </location>
</feature>